<evidence type="ECO:0000256" key="2">
    <source>
        <dbReference type="SAM" id="MobiDB-lite"/>
    </source>
</evidence>
<dbReference type="SUPFAM" id="SSF49785">
    <property type="entry name" value="Galactose-binding domain-like"/>
    <property type="match status" value="1"/>
</dbReference>
<name>A0ABT0TY16_9BACT</name>
<comment type="caution">
    <text evidence="4">The sequence shown here is derived from an EMBL/GenBank/DDBJ whole genome shotgun (WGS) entry which is preliminary data.</text>
</comment>
<evidence type="ECO:0000259" key="3">
    <source>
        <dbReference type="PROSITE" id="PS51175"/>
    </source>
</evidence>
<dbReference type="InterPro" id="IPR015919">
    <property type="entry name" value="Cadherin-like_sf"/>
</dbReference>
<feature type="compositionally biased region" description="Basic and acidic residues" evidence="2">
    <location>
        <begin position="1624"/>
        <end position="1646"/>
    </location>
</feature>
<dbReference type="SUPFAM" id="SSF49313">
    <property type="entry name" value="Cadherin-like"/>
    <property type="match status" value="2"/>
</dbReference>
<sequence length="1685" mass="179534">MNGLPNEQVMAGSRSILGGLRSKFGGRNRSKSSRARLKSRRRKTLRLEALESRRLLAASLNLTADMVLDSQALVFPDSARFSRDANGSPYRTEPLLTHDGYQFATWYNRGTGDGVGADIGINIARRDLSGNTWEVMDTGLDMVNAKAIWDSHNVISLGIASDGRLHLAYDMHKDDLRYATTPTGRATGSNWHVFNAERDSLNSNSASLTDVTYPRFINNGDNMLMTFRKGGSGNGDIELVRYDSSAALPHRWVDENGNTSGDLTQTIISGAGTYTNPIDNSVSTTRNAYLNGVDVDPNGRIHMTWTWREDSQGSNHDINYAYSDDNGSTWKNNDGQNLGATISINSPGIIVESLDLRQALINQQGQAVDGEGGVHALMYHRRQEPGFEWEPGDGLFFKGDSAYFHHYRDPSTGEWVESMLPTDRRVGSRASIGFDSNNNLYAAYLSPSSGNNILIIAGAEKLATGGYSEWDILLEDHRDFLGTPLLDQERLLNDNVLSIFLQENTDSPTLTGTNLHVLEYSIVQAPEVTGVWLVNADTDENIVELTDGAVINLTASEAMNLNIHATTNPAVGSIGFALSGATTVDKTESVAPFALFGDVAGDFNAGTLQHGQHTVVVTPYSGAGLTGTAGTPLTIHFEIGGQVPFTQRTVQDGTRIEAEAFDRGGSGVAYFDTTAGNEGNEFRTDVDVDIYATTDDGAEYSVGKPNPDDWLEYTADIVAGTYDIDVRLAASGNDTTRTVRMLIADDAASTTFTELGTVSVPLTGSQSTWQTVTLEDVDLSNWDGSERVIRLEMGGFNFQVNWFEFNSPQPDPTLNLTIDESSISENGGTTTATVSRNTDTTSELVVTLSSNDTSEATVPATVTIPAGQLTSAPFAITGVDDTVVDGIQSVTLIASAAAHSDGVASVDVTDNDEAELTVLILHASISENGGTTTAIVSRNTDTTDALAVTLTSSNTGEAKVPATITILAGQATSVPFTITGVNDEIVDGTQSVTINAAAIGHAVGNDTVDISDDDLATLTISIGANSILENGGTTNATVSRNTDTTSALVVTLSTSDSDEATVPTTITIAAGQSTSDPFSITGVDDFDLDGAQTVTVTASAESHADATGNIFVIDNETPNQRPVVANPITDQFVLEDSAYSFTIPENAFSDPDDDALTYAATLVRGGALPNWLSFDASSRTFSGTPLNANVGEINVRISASDPDRESATQDFVLTIQNTNDSPILLSPIVDQTATEDTEFQFVFAADTFSDADGDVLTYIATLADGSSLPNWLTFTPATRTFRGTPANEDVGAININLTASDPSNTSASDEFAIDVINTNDAPVTQADLIAVNIEGNSPINPLGNDFDIDGEVIPSTMEITTPPQFGQLLTIDGVLTYVPFESFMGNDSFVYTVMDDQNALSNQSTVELVARPFSETIVAGTSINRSVTVDIASQFVSQTPLDLTSIIILDGPVQGSEPVASYGPHHGSAEVVDGRIRYTPAPGTIGIDSLYFTVQDQNGIKSLPTRITLNTVRSRLENPRNRHDVNASGIVTSLDALNIINYLNAAGGDISSIVVDQDNDFGVGTNNGIDEQYYYDVSGDGRVSALDALMVINQLVFVPSRQESAQGEPVRPHTAEARNAPRVRSLDTETSGVKRDRAKIVGKESESTPSTQASSISDVSIANKSEKGENESLLTALDVAIGEMF</sequence>
<reference evidence="4 5" key="1">
    <citation type="journal article" date="2022" name="Syst. Appl. Microbiol.">
        <title>Rhodopirellula aestuarii sp. nov., a novel member of the genus Rhodopirellula isolated from brackish sediments collected in the Tagus River estuary, Portugal.</title>
        <authorList>
            <person name="Vitorino I.R."/>
            <person name="Klimek D."/>
            <person name="Calusinska M."/>
            <person name="Lobo-da-Cunha A."/>
            <person name="Vasconcelos V."/>
            <person name="Lage O.M."/>
        </authorList>
    </citation>
    <scope>NUCLEOTIDE SEQUENCE [LARGE SCALE GENOMIC DNA]</scope>
    <source>
        <strain evidence="4 5">ICT_H3.1</strain>
    </source>
</reference>
<dbReference type="SMART" id="SM00736">
    <property type="entry name" value="CADG"/>
    <property type="match status" value="2"/>
</dbReference>
<evidence type="ECO:0000256" key="1">
    <source>
        <dbReference type="ARBA" id="ARBA00022729"/>
    </source>
</evidence>
<dbReference type="InterPro" id="IPR006644">
    <property type="entry name" value="Cadg"/>
</dbReference>
<feature type="compositionally biased region" description="Basic residues" evidence="2">
    <location>
        <begin position="24"/>
        <end position="39"/>
    </location>
</feature>
<gene>
    <name evidence="4" type="ORF">NB063_02560</name>
</gene>
<feature type="compositionally biased region" description="Polar residues" evidence="2">
    <location>
        <begin position="1647"/>
        <end position="1663"/>
    </location>
</feature>
<evidence type="ECO:0000313" key="4">
    <source>
        <dbReference type="EMBL" id="MCM2369497.1"/>
    </source>
</evidence>
<evidence type="ECO:0000313" key="5">
    <source>
        <dbReference type="Proteomes" id="UP001202961"/>
    </source>
</evidence>
<dbReference type="InterPro" id="IPR041342">
    <property type="entry name" value="CBM35"/>
</dbReference>
<dbReference type="Pfam" id="PF00404">
    <property type="entry name" value="Dockerin_1"/>
    <property type="match status" value="1"/>
</dbReference>
<dbReference type="Gene3D" id="2.60.40.10">
    <property type="entry name" value="Immunoglobulins"/>
    <property type="match status" value="2"/>
</dbReference>
<keyword evidence="1" id="KW-0732">Signal</keyword>
<dbReference type="SUPFAM" id="SSF141072">
    <property type="entry name" value="CalX-like"/>
    <property type="match status" value="3"/>
</dbReference>
<dbReference type="Gene3D" id="2.60.120.260">
    <property type="entry name" value="Galactose-binding domain-like"/>
    <property type="match status" value="1"/>
</dbReference>
<dbReference type="Pfam" id="PF18099">
    <property type="entry name" value="CBM_35_2"/>
    <property type="match status" value="1"/>
</dbReference>
<protein>
    <submittedName>
        <fullName evidence="4">BNR-4 repeat-containing protein</fullName>
    </submittedName>
</protein>
<feature type="region of interest" description="Disordered" evidence="2">
    <location>
        <begin position="1602"/>
        <end position="1669"/>
    </location>
</feature>
<dbReference type="InterPro" id="IPR002105">
    <property type="entry name" value="Dockerin_1_rpt"/>
</dbReference>
<dbReference type="InterPro" id="IPR005084">
    <property type="entry name" value="CBM6"/>
</dbReference>
<dbReference type="InterPro" id="IPR013783">
    <property type="entry name" value="Ig-like_fold"/>
</dbReference>
<organism evidence="4 5">
    <name type="scientific">Aporhodopirellula aestuarii</name>
    <dbReference type="NCBI Taxonomy" id="2950107"/>
    <lineage>
        <taxon>Bacteria</taxon>
        <taxon>Pseudomonadati</taxon>
        <taxon>Planctomycetota</taxon>
        <taxon>Planctomycetia</taxon>
        <taxon>Pirellulales</taxon>
        <taxon>Pirellulaceae</taxon>
        <taxon>Aporhodopirellula</taxon>
    </lineage>
</organism>
<dbReference type="Pfam" id="PF17963">
    <property type="entry name" value="Big_9"/>
    <property type="match status" value="2"/>
</dbReference>
<dbReference type="PANTHER" id="PTHR21559">
    <property type="entry name" value="DYSTROGLYCAN-RELATED"/>
    <property type="match status" value="1"/>
</dbReference>
<accession>A0ABT0TY16</accession>
<feature type="region of interest" description="Disordered" evidence="2">
    <location>
        <begin position="18"/>
        <end position="39"/>
    </location>
</feature>
<dbReference type="EMBL" id="JAMQBK010000008">
    <property type="protein sequence ID" value="MCM2369497.1"/>
    <property type="molecule type" value="Genomic_DNA"/>
</dbReference>
<dbReference type="InterPro" id="IPR038081">
    <property type="entry name" value="CalX-like_sf"/>
</dbReference>
<dbReference type="Proteomes" id="UP001202961">
    <property type="component" value="Unassembled WGS sequence"/>
</dbReference>
<feature type="domain" description="CBM6" evidence="3">
    <location>
        <begin position="654"/>
        <end position="806"/>
    </location>
</feature>
<dbReference type="InterPro" id="IPR006584">
    <property type="entry name" value="Cellulose-bd_IV"/>
</dbReference>
<dbReference type="Gene3D" id="2.60.40.2810">
    <property type="match status" value="2"/>
</dbReference>
<proteinExistence type="predicted"/>
<dbReference type="InterPro" id="IPR008979">
    <property type="entry name" value="Galactose-bd-like_sf"/>
</dbReference>
<dbReference type="SMART" id="SM00606">
    <property type="entry name" value="CBD_IV"/>
    <property type="match status" value="1"/>
</dbReference>
<dbReference type="Pfam" id="PF15892">
    <property type="entry name" value="BNR_4"/>
    <property type="match status" value="1"/>
</dbReference>
<dbReference type="RefSeq" id="WP_250927162.1">
    <property type="nucleotide sequence ID" value="NZ_JAMQBK010000008.1"/>
</dbReference>
<dbReference type="PANTHER" id="PTHR21559:SF21">
    <property type="entry name" value="DYSTROGLYCAN 1"/>
    <property type="match status" value="1"/>
</dbReference>
<dbReference type="CDD" id="cd04080">
    <property type="entry name" value="CBM6_cellulase-like"/>
    <property type="match status" value="1"/>
</dbReference>
<dbReference type="PROSITE" id="PS51175">
    <property type="entry name" value="CBM6"/>
    <property type="match status" value="1"/>
</dbReference>
<keyword evidence="5" id="KW-1185">Reference proteome</keyword>
<dbReference type="Pfam" id="PF05345">
    <property type="entry name" value="He_PIG"/>
    <property type="match status" value="2"/>
</dbReference>